<comment type="subcellular location">
    <subcellularLocation>
        <location evidence="6">Endoplasmic reticulum</location>
    </subcellularLocation>
    <subcellularLocation>
        <location evidence="6">Golgi apparatus</location>
        <location evidence="6">cis-Golgi network</location>
    </subcellularLocation>
</comment>
<dbReference type="GO" id="GO:0006888">
    <property type="term" value="P:endoplasmic reticulum to Golgi vesicle-mediated transport"/>
    <property type="evidence" value="ECO:0007669"/>
    <property type="project" value="UniProtKB-UniRule"/>
</dbReference>
<accession>A0A7M7JE22</accession>
<evidence type="ECO:0000256" key="5">
    <source>
        <dbReference type="ARBA" id="ARBA00038167"/>
    </source>
</evidence>
<dbReference type="PANTHER" id="PTHR23249:SF16">
    <property type="entry name" value="TRAFFICKING PROTEIN PARTICLE COMPLEX SUBUNIT 1"/>
    <property type="match status" value="1"/>
</dbReference>
<evidence type="ECO:0000256" key="4">
    <source>
        <dbReference type="ARBA" id="ARBA00023034"/>
    </source>
</evidence>
<name>A0A7M7JE22_VARDE</name>
<dbReference type="KEGG" id="vde:111245854"/>
<dbReference type="RefSeq" id="XP_022650476.1">
    <property type="nucleotide sequence ID" value="XM_022794741.1"/>
</dbReference>
<dbReference type="GO" id="GO:0005794">
    <property type="term" value="C:Golgi apparatus"/>
    <property type="evidence" value="ECO:0007669"/>
    <property type="project" value="UniProtKB-SubCell"/>
</dbReference>
<proteinExistence type="inferred from homology"/>
<keyword evidence="8" id="KW-1185">Reference proteome</keyword>
<comment type="subunit">
    <text evidence="6">Part of the multisubunit transport protein particle (TRAPP) complex.</text>
</comment>
<dbReference type="OMA" id="GKLMYGM"/>
<dbReference type="InterPro" id="IPR011012">
    <property type="entry name" value="Longin-like_dom_sf"/>
</dbReference>
<evidence type="ECO:0000256" key="6">
    <source>
        <dbReference type="RuleBase" id="RU366065"/>
    </source>
</evidence>
<evidence type="ECO:0000313" key="7">
    <source>
        <dbReference type="EnsemblMetazoa" id="XP_022650476"/>
    </source>
</evidence>
<comment type="similarity">
    <text evidence="5">Belongs to the TRAPP small subunits family. BET5 subfamily.</text>
</comment>
<evidence type="ECO:0000256" key="2">
    <source>
        <dbReference type="ARBA" id="ARBA00022824"/>
    </source>
</evidence>
<dbReference type="Gene3D" id="3.30.450.70">
    <property type="match status" value="1"/>
</dbReference>
<dbReference type="Pfam" id="PF04099">
    <property type="entry name" value="Sybindin"/>
    <property type="match status" value="1"/>
</dbReference>
<dbReference type="OrthoDB" id="246406at2759"/>
<evidence type="ECO:0000256" key="1">
    <source>
        <dbReference type="ARBA" id="ARBA00022448"/>
    </source>
</evidence>
<dbReference type="EnsemblMetazoa" id="XM_022794741">
    <property type="protein sequence ID" value="XP_022650476"/>
    <property type="gene ID" value="LOC111245854"/>
</dbReference>
<keyword evidence="1 6" id="KW-0813">Transport</keyword>
<evidence type="ECO:0000313" key="8">
    <source>
        <dbReference type="Proteomes" id="UP000594260"/>
    </source>
</evidence>
<dbReference type="InParanoid" id="A0A7M7JE22"/>
<dbReference type="GO" id="GO:0030008">
    <property type="term" value="C:TRAPP complex"/>
    <property type="evidence" value="ECO:0007669"/>
    <property type="project" value="UniProtKB-UniRule"/>
</dbReference>
<dbReference type="FunCoup" id="A0A7M7JE22">
    <property type="interactions" value="1027"/>
</dbReference>
<dbReference type="CDD" id="cd14855">
    <property type="entry name" value="TRAPPC1_MUM2"/>
    <property type="match status" value="1"/>
</dbReference>
<protein>
    <recommendedName>
        <fullName evidence="6">Trafficking protein particle complex subunit</fullName>
    </recommendedName>
</protein>
<dbReference type="SMART" id="SM01399">
    <property type="entry name" value="Sybindin"/>
    <property type="match status" value="1"/>
</dbReference>
<dbReference type="PANTHER" id="PTHR23249">
    <property type="entry name" value="TRAFFICKING PROTEIN PARTICLE COMPLEX SUBUNIT"/>
    <property type="match status" value="1"/>
</dbReference>
<reference evidence="7" key="1">
    <citation type="submission" date="2021-01" db="UniProtKB">
        <authorList>
            <consortium name="EnsemblMetazoa"/>
        </authorList>
    </citation>
    <scope>IDENTIFICATION</scope>
</reference>
<dbReference type="InterPro" id="IPR007233">
    <property type="entry name" value="TRAPPC"/>
</dbReference>
<evidence type="ECO:0000256" key="3">
    <source>
        <dbReference type="ARBA" id="ARBA00022892"/>
    </source>
</evidence>
<keyword evidence="2 6" id="KW-0256">Endoplasmic reticulum</keyword>
<sequence>MVVYNIYIFDNHGTFLFYSEYKRAKKAEMSHSEEGKLMYGLLYSLKSMCQKLSSNDSSAFNCYRTNKYKLNYLETASGLWFVLNTDIHALGVKELLQSLYQQVYVEYVVKNPECDRGKPIESALFKHEVDEFIRRSPQFR</sequence>
<dbReference type="Proteomes" id="UP000594260">
    <property type="component" value="Unplaced"/>
</dbReference>
<dbReference type="SUPFAM" id="SSF64356">
    <property type="entry name" value="SNARE-like"/>
    <property type="match status" value="1"/>
</dbReference>
<organism evidence="7 8">
    <name type="scientific">Varroa destructor</name>
    <name type="common">Honeybee mite</name>
    <dbReference type="NCBI Taxonomy" id="109461"/>
    <lineage>
        <taxon>Eukaryota</taxon>
        <taxon>Metazoa</taxon>
        <taxon>Ecdysozoa</taxon>
        <taxon>Arthropoda</taxon>
        <taxon>Chelicerata</taxon>
        <taxon>Arachnida</taxon>
        <taxon>Acari</taxon>
        <taxon>Parasitiformes</taxon>
        <taxon>Mesostigmata</taxon>
        <taxon>Gamasina</taxon>
        <taxon>Dermanyssoidea</taxon>
        <taxon>Varroidae</taxon>
        <taxon>Varroa</taxon>
    </lineage>
</organism>
<keyword evidence="3 6" id="KW-0931">ER-Golgi transport</keyword>
<dbReference type="AlphaFoldDB" id="A0A7M7JE22"/>
<keyword evidence="4 6" id="KW-0333">Golgi apparatus</keyword>
<dbReference type="GO" id="GO:0005783">
    <property type="term" value="C:endoplasmic reticulum"/>
    <property type="evidence" value="ECO:0007669"/>
    <property type="project" value="UniProtKB-SubCell"/>
</dbReference>
<dbReference type="GeneID" id="111245854"/>